<name>A0ABW5G0C5_9PSEU</name>
<keyword evidence="3" id="KW-0804">Transcription</keyword>
<dbReference type="InterPro" id="IPR000524">
    <property type="entry name" value="Tscrpt_reg_HTH_GntR"/>
</dbReference>
<dbReference type="Gene3D" id="1.10.10.10">
    <property type="entry name" value="Winged helix-like DNA-binding domain superfamily/Winged helix DNA-binding domain"/>
    <property type="match status" value="1"/>
</dbReference>
<dbReference type="RefSeq" id="WP_378268927.1">
    <property type="nucleotide sequence ID" value="NZ_JBHUKR010000020.1"/>
</dbReference>
<dbReference type="InterPro" id="IPR008920">
    <property type="entry name" value="TF_FadR/GntR_C"/>
</dbReference>
<dbReference type="SUPFAM" id="SSF48008">
    <property type="entry name" value="GntR ligand-binding domain-like"/>
    <property type="match status" value="1"/>
</dbReference>
<dbReference type="PANTHER" id="PTHR43537">
    <property type="entry name" value="TRANSCRIPTIONAL REGULATOR, GNTR FAMILY"/>
    <property type="match status" value="1"/>
</dbReference>
<sequence length="223" mass="23743">MPIDDDGASGPVADSRMVRDTVIRWVLRGDARPGDAIPGDVLASLTGAGRLAVREALTELAELGMVTESEGGAVVAHPRPSDMAEVDEVRHMLEEVAVRRFVANASDAQLGALGRALGELERVVAEDPAPEELMRARDWFFVVMLRGTGSTGTIALLQGLRVQAGLVMSLAVTEPGSGAEIAAELREIYSALAARDARRAIAACDRHRARITEAGLRRIALCR</sequence>
<comment type="caution">
    <text evidence="5">The sequence shown here is derived from an EMBL/GenBank/DDBJ whole genome shotgun (WGS) entry which is preliminary data.</text>
</comment>
<dbReference type="InterPro" id="IPR036390">
    <property type="entry name" value="WH_DNA-bd_sf"/>
</dbReference>
<gene>
    <name evidence="5" type="ORF">ACFSXZ_30810</name>
</gene>
<dbReference type="SUPFAM" id="SSF46785">
    <property type="entry name" value="Winged helix' DNA-binding domain"/>
    <property type="match status" value="1"/>
</dbReference>
<dbReference type="InterPro" id="IPR036388">
    <property type="entry name" value="WH-like_DNA-bd_sf"/>
</dbReference>
<evidence type="ECO:0000259" key="4">
    <source>
        <dbReference type="PROSITE" id="PS50949"/>
    </source>
</evidence>
<dbReference type="Proteomes" id="UP001597417">
    <property type="component" value="Unassembled WGS sequence"/>
</dbReference>
<keyword evidence="6" id="KW-1185">Reference proteome</keyword>
<feature type="domain" description="HTH gntR-type" evidence="4">
    <location>
        <begin position="12"/>
        <end position="79"/>
    </location>
</feature>
<keyword evidence="1" id="KW-0805">Transcription regulation</keyword>
<evidence type="ECO:0000256" key="2">
    <source>
        <dbReference type="ARBA" id="ARBA00023125"/>
    </source>
</evidence>
<dbReference type="InterPro" id="IPR011711">
    <property type="entry name" value="GntR_C"/>
</dbReference>
<proteinExistence type="predicted"/>
<accession>A0ABW5G0C5</accession>
<keyword evidence="2" id="KW-0238">DNA-binding</keyword>
<evidence type="ECO:0000313" key="5">
    <source>
        <dbReference type="EMBL" id="MFD2420729.1"/>
    </source>
</evidence>
<evidence type="ECO:0000313" key="6">
    <source>
        <dbReference type="Proteomes" id="UP001597417"/>
    </source>
</evidence>
<dbReference type="SMART" id="SM00895">
    <property type="entry name" value="FCD"/>
    <property type="match status" value="1"/>
</dbReference>
<dbReference type="Gene3D" id="1.20.120.530">
    <property type="entry name" value="GntR ligand-binding domain-like"/>
    <property type="match status" value="1"/>
</dbReference>
<dbReference type="Pfam" id="PF00392">
    <property type="entry name" value="GntR"/>
    <property type="match status" value="1"/>
</dbReference>
<dbReference type="PANTHER" id="PTHR43537:SF5">
    <property type="entry name" value="UXU OPERON TRANSCRIPTIONAL REGULATOR"/>
    <property type="match status" value="1"/>
</dbReference>
<evidence type="ECO:0000256" key="1">
    <source>
        <dbReference type="ARBA" id="ARBA00023015"/>
    </source>
</evidence>
<reference evidence="6" key="1">
    <citation type="journal article" date="2019" name="Int. J. Syst. Evol. Microbiol.">
        <title>The Global Catalogue of Microorganisms (GCM) 10K type strain sequencing project: providing services to taxonomists for standard genome sequencing and annotation.</title>
        <authorList>
            <consortium name="The Broad Institute Genomics Platform"/>
            <consortium name="The Broad Institute Genome Sequencing Center for Infectious Disease"/>
            <person name="Wu L."/>
            <person name="Ma J."/>
        </authorList>
    </citation>
    <scope>NUCLEOTIDE SEQUENCE [LARGE SCALE GENOMIC DNA]</scope>
    <source>
        <strain evidence="6">CGMCC 4.7645</strain>
    </source>
</reference>
<evidence type="ECO:0000256" key="3">
    <source>
        <dbReference type="ARBA" id="ARBA00023163"/>
    </source>
</evidence>
<organism evidence="5 6">
    <name type="scientific">Amycolatopsis pigmentata</name>
    <dbReference type="NCBI Taxonomy" id="450801"/>
    <lineage>
        <taxon>Bacteria</taxon>
        <taxon>Bacillati</taxon>
        <taxon>Actinomycetota</taxon>
        <taxon>Actinomycetes</taxon>
        <taxon>Pseudonocardiales</taxon>
        <taxon>Pseudonocardiaceae</taxon>
        <taxon>Amycolatopsis</taxon>
    </lineage>
</organism>
<dbReference type="Pfam" id="PF07729">
    <property type="entry name" value="FCD"/>
    <property type="match status" value="1"/>
</dbReference>
<dbReference type="PROSITE" id="PS50949">
    <property type="entry name" value="HTH_GNTR"/>
    <property type="match status" value="1"/>
</dbReference>
<protein>
    <submittedName>
        <fullName evidence="5">GntR family transcriptional regulator</fullName>
    </submittedName>
</protein>
<dbReference type="EMBL" id="JBHUKR010000020">
    <property type="protein sequence ID" value="MFD2420729.1"/>
    <property type="molecule type" value="Genomic_DNA"/>
</dbReference>